<evidence type="ECO:0000313" key="2">
    <source>
        <dbReference type="Proteomes" id="UP001279410"/>
    </source>
</evidence>
<proteinExistence type="predicted"/>
<comment type="caution">
    <text evidence="1">The sequence shown here is derived from an EMBL/GenBank/DDBJ whole genome shotgun (WGS) entry which is preliminary data.</text>
</comment>
<evidence type="ECO:0000313" key="1">
    <source>
        <dbReference type="EMBL" id="GLD64978.1"/>
    </source>
</evidence>
<dbReference type="EMBL" id="BRZM01005636">
    <property type="protein sequence ID" value="GLD64978.1"/>
    <property type="molecule type" value="Genomic_DNA"/>
</dbReference>
<accession>A0AAD3N1D7</accession>
<protein>
    <submittedName>
        <fullName evidence="1">Plexin-C1-like protein</fullName>
    </submittedName>
</protein>
<dbReference type="SUPFAM" id="SSF101912">
    <property type="entry name" value="Sema domain"/>
    <property type="match status" value="1"/>
</dbReference>
<gene>
    <name evidence="1" type="ORF">AKAME5_002929800</name>
</gene>
<dbReference type="AlphaFoldDB" id="A0AAD3N1D7"/>
<name>A0AAD3N1D7_LATJO</name>
<dbReference type="Proteomes" id="UP001279410">
    <property type="component" value="Unassembled WGS sequence"/>
</dbReference>
<sequence>MGNDLASSVIPGGPRALERSVQCDGGQQHRAAGALTSALISPRDDSRSRLAVSVPKRHATLKPKAVLFKQNYMTSVLAVRQKAWMVFFIGTGDGQLIKLAVDKDYHTACP</sequence>
<dbReference type="InterPro" id="IPR015943">
    <property type="entry name" value="WD40/YVTN_repeat-like_dom_sf"/>
</dbReference>
<dbReference type="InterPro" id="IPR036352">
    <property type="entry name" value="Semap_dom_sf"/>
</dbReference>
<reference evidence="1" key="1">
    <citation type="submission" date="2022-08" db="EMBL/GenBank/DDBJ databases">
        <title>Genome sequencing of akame (Lates japonicus).</title>
        <authorList>
            <person name="Hashiguchi Y."/>
            <person name="Takahashi H."/>
        </authorList>
    </citation>
    <scope>NUCLEOTIDE SEQUENCE</scope>
    <source>
        <strain evidence="1">Kochi</strain>
    </source>
</reference>
<organism evidence="1 2">
    <name type="scientific">Lates japonicus</name>
    <name type="common">Japanese lates</name>
    <dbReference type="NCBI Taxonomy" id="270547"/>
    <lineage>
        <taxon>Eukaryota</taxon>
        <taxon>Metazoa</taxon>
        <taxon>Chordata</taxon>
        <taxon>Craniata</taxon>
        <taxon>Vertebrata</taxon>
        <taxon>Euteleostomi</taxon>
        <taxon>Actinopterygii</taxon>
        <taxon>Neopterygii</taxon>
        <taxon>Teleostei</taxon>
        <taxon>Neoteleostei</taxon>
        <taxon>Acanthomorphata</taxon>
        <taxon>Carangaria</taxon>
        <taxon>Carangaria incertae sedis</taxon>
        <taxon>Centropomidae</taxon>
        <taxon>Lates</taxon>
    </lineage>
</organism>
<dbReference type="Gene3D" id="2.130.10.10">
    <property type="entry name" value="YVTN repeat-like/Quinoprotein amine dehydrogenase"/>
    <property type="match status" value="1"/>
</dbReference>
<keyword evidence="2" id="KW-1185">Reference proteome</keyword>
<dbReference type="GO" id="GO:0007399">
    <property type="term" value="P:nervous system development"/>
    <property type="evidence" value="ECO:0007669"/>
    <property type="project" value="UniProtKB-ARBA"/>
</dbReference>